<dbReference type="EMBL" id="QKKF02015335">
    <property type="protein sequence ID" value="RZF42192.1"/>
    <property type="molecule type" value="Genomic_DNA"/>
</dbReference>
<dbReference type="PROSITE" id="PS51269">
    <property type="entry name" value="COMM"/>
    <property type="match status" value="1"/>
</dbReference>
<protein>
    <recommendedName>
        <fullName evidence="1">COMM domain-containing protein</fullName>
    </recommendedName>
</protein>
<comment type="caution">
    <text evidence="2">The sequence shown here is derived from an EMBL/GenBank/DDBJ whole genome shotgun (WGS) entry which is preliminary data.</text>
</comment>
<organism evidence="2 3">
    <name type="scientific">Laodelphax striatellus</name>
    <name type="common">Small brown planthopper</name>
    <name type="synonym">Delphax striatella</name>
    <dbReference type="NCBI Taxonomy" id="195883"/>
    <lineage>
        <taxon>Eukaryota</taxon>
        <taxon>Metazoa</taxon>
        <taxon>Ecdysozoa</taxon>
        <taxon>Arthropoda</taxon>
        <taxon>Hexapoda</taxon>
        <taxon>Insecta</taxon>
        <taxon>Pterygota</taxon>
        <taxon>Neoptera</taxon>
        <taxon>Paraneoptera</taxon>
        <taxon>Hemiptera</taxon>
        <taxon>Auchenorrhyncha</taxon>
        <taxon>Fulgoroidea</taxon>
        <taxon>Delphacidae</taxon>
        <taxon>Criomorphinae</taxon>
        <taxon>Laodelphax</taxon>
    </lineage>
</organism>
<dbReference type="OrthoDB" id="76101at2759"/>
<dbReference type="AlphaFoldDB" id="A0A482X954"/>
<evidence type="ECO:0000313" key="2">
    <source>
        <dbReference type="EMBL" id="RZF42192.1"/>
    </source>
</evidence>
<evidence type="ECO:0000259" key="1">
    <source>
        <dbReference type="PROSITE" id="PS51269"/>
    </source>
</evidence>
<feature type="domain" description="COMM" evidence="1">
    <location>
        <begin position="31"/>
        <end position="99"/>
    </location>
</feature>
<keyword evidence="3" id="KW-1185">Reference proteome</keyword>
<sequence length="99" mass="11344">MYIGLQLCLTESVLATNPHLHLPQNTEMPDIVTDMDWQFGVTAASSNKEQVGKTFFYLKLNVESEDGSRRIVHMEMSLSQFYSFLHELEKAKNSLDFLS</sequence>
<gene>
    <name evidence="2" type="ORF">LSTR_LSTR004341</name>
</gene>
<accession>A0A482X954</accession>
<dbReference type="Pfam" id="PF07258">
    <property type="entry name" value="COMM_domain"/>
    <property type="match status" value="1"/>
</dbReference>
<name>A0A482X954_LAOST</name>
<dbReference type="STRING" id="195883.A0A482X954"/>
<evidence type="ECO:0000313" key="3">
    <source>
        <dbReference type="Proteomes" id="UP000291343"/>
    </source>
</evidence>
<reference evidence="2 3" key="1">
    <citation type="journal article" date="2017" name="Gigascience">
        <title>Genome sequence of the small brown planthopper, Laodelphax striatellus.</title>
        <authorList>
            <person name="Zhu J."/>
            <person name="Jiang F."/>
            <person name="Wang X."/>
            <person name="Yang P."/>
            <person name="Bao Y."/>
            <person name="Zhao W."/>
            <person name="Wang W."/>
            <person name="Lu H."/>
            <person name="Wang Q."/>
            <person name="Cui N."/>
            <person name="Li J."/>
            <person name="Chen X."/>
            <person name="Luo L."/>
            <person name="Yu J."/>
            <person name="Kang L."/>
            <person name="Cui F."/>
        </authorList>
    </citation>
    <scope>NUCLEOTIDE SEQUENCE [LARGE SCALE GENOMIC DNA]</scope>
    <source>
        <strain evidence="2">Lst14</strain>
    </source>
</reference>
<dbReference type="Proteomes" id="UP000291343">
    <property type="component" value="Unassembled WGS sequence"/>
</dbReference>
<proteinExistence type="predicted"/>
<dbReference type="InterPro" id="IPR017920">
    <property type="entry name" value="COMM"/>
</dbReference>
<dbReference type="InParanoid" id="A0A482X954"/>
<dbReference type="SMR" id="A0A482X954"/>